<sequence>MSLAPSASSDATRIDEGRRQLSADKVPDMVGSPDTRLVVLRGNSASGKSTIAQGLRDQLGRGIAWIEQDYLRRTVLREHDQPGLPNIGLIDTTIRYTLDAGYHVIADGIFGAARYGDMLRQLTEDHRGVTRHYYFDIPLAETQRRHNTKPFTVPAEKLADWYHQRDLLGLNDESVITVDETPDQIIQRLIHEIGFIDPPIRAKLGAEAHLT</sequence>
<dbReference type="EMBL" id="BMMZ01000025">
    <property type="protein sequence ID" value="GGL84314.1"/>
    <property type="molecule type" value="Genomic_DNA"/>
</dbReference>
<accession>A0A917SIN3</accession>
<gene>
    <name evidence="2" type="ORF">GCM10011575_48230</name>
</gene>
<feature type="region of interest" description="Disordered" evidence="1">
    <location>
        <begin position="1"/>
        <end position="30"/>
    </location>
</feature>
<dbReference type="Pfam" id="PF13671">
    <property type="entry name" value="AAA_33"/>
    <property type="match status" value="1"/>
</dbReference>
<evidence type="ECO:0000313" key="3">
    <source>
        <dbReference type="Proteomes" id="UP000613840"/>
    </source>
</evidence>
<feature type="compositionally biased region" description="Polar residues" evidence="1">
    <location>
        <begin position="1"/>
        <end position="11"/>
    </location>
</feature>
<feature type="compositionally biased region" description="Basic and acidic residues" evidence="1">
    <location>
        <begin position="12"/>
        <end position="27"/>
    </location>
</feature>
<evidence type="ECO:0000256" key="1">
    <source>
        <dbReference type="SAM" id="MobiDB-lite"/>
    </source>
</evidence>
<dbReference type="AlphaFoldDB" id="A0A917SIN3"/>
<name>A0A917SIN3_9ACTN</name>
<dbReference type="SUPFAM" id="SSF52540">
    <property type="entry name" value="P-loop containing nucleoside triphosphate hydrolases"/>
    <property type="match status" value="1"/>
</dbReference>
<keyword evidence="3" id="KW-1185">Reference proteome</keyword>
<dbReference type="Proteomes" id="UP000613840">
    <property type="component" value="Unassembled WGS sequence"/>
</dbReference>
<evidence type="ECO:0000313" key="2">
    <source>
        <dbReference type="EMBL" id="GGL84314.1"/>
    </source>
</evidence>
<evidence type="ECO:0008006" key="4">
    <source>
        <dbReference type="Google" id="ProtNLM"/>
    </source>
</evidence>
<dbReference type="Gene3D" id="3.40.50.300">
    <property type="entry name" value="P-loop containing nucleotide triphosphate hydrolases"/>
    <property type="match status" value="1"/>
</dbReference>
<protein>
    <recommendedName>
        <fullName evidence="4">AAA domain-containing protein</fullName>
    </recommendedName>
</protein>
<comment type="caution">
    <text evidence="2">The sequence shown here is derived from an EMBL/GenBank/DDBJ whole genome shotgun (WGS) entry which is preliminary data.</text>
</comment>
<proteinExistence type="predicted"/>
<dbReference type="InterPro" id="IPR027417">
    <property type="entry name" value="P-loop_NTPase"/>
</dbReference>
<organism evidence="2 3">
    <name type="scientific">Microlunatus endophyticus</name>
    <dbReference type="NCBI Taxonomy" id="1716077"/>
    <lineage>
        <taxon>Bacteria</taxon>
        <taxon>Bacillati</taxon>
        <taxon>Actinomycetota</taxon>
        <taxon>Actinomycetes</taxon>
        <taxon>Propionibacteriales</taxon>
        <taxon>Propionibacteriaceae</taxon>
        <taxon>Microlunatus</taxon>
    </lineage>
</organism>
<reference evidence="2" key="1">
    <citation type="journal article" date="2014" name="Int. J. Syst. Evol. Microbiol.">
        <title>Complete genome sequence of Corynebacterium casei LMG S-19264T (=DSM 44701T), isolated from a smear-ripened cheese.</title>
        <authorList>
            <consortium name="US DOE Joint Genome Institute (JGI-PGF)"/>
            <person name="Walter F."/>
            <person name="Albersmeier A."/>
            <person name="Kalinowski J."/>
            <person name="Ruckert C."/>
        </authorList>
    </citation>
    <scope>NUCLEOTIDE SEQUENCE</scope>
    <source>
        <strain evidence="2">CGMCC 4.7306</strain>
    </source>
</reference>
<reference evidence="2" key="2">
    <citation type="submission" date="2020-09" db="EMBL/GenBank/DDBJ databases">
        <authorList>
            <person name="Sun Q."/>
            <person name="Zhou Y."/>
        </authorList>
    </citation>
    <scope>NUCLEOTIDE SEQUENCE</scope>
    <source>
        <strain evidence="2">CGMCC 4.7306</strain>
    </source>
</reference>